<dbReference type="InterPro" id="IPR001506">
    <property type="entry name" value="Peptidase_M12A"/>
</dbReference>
<evidence type="ECO:0000313" key="5">
    <source>
        <dbReference type="Proteomes" id="UP000035642"/>
    </source>
</evidence>
<keyword evidence="2" id="KW-0482">Metalloprotease</keyword>
<dbReference type="PANTHER" id="PTHR10127:SF793">
    <property type="entry name" value="ZINC METALLOPROTEINASE NAS-31"/>
    <property type="match status" value="1"/>
</dbReference>
<dbReference type="WBParaSite" id="ACAC_0001336601-mRNA-1">
    <property type="protein sequence ID" value="ACAC_0001336601-mRNA-1"/>
    <property type="gene ID" value="ACAC_0001336601"/>
</dbReference>
<dbReference type="PRINTS" id="PR00480">
    <property type="entry name" value="ASTACIN"/>
</dbReference>
<dbReference type="EC" id="3.4.24.-" evidence="2"/>
<proteinExistence type="predicted"/>
<dbReference type="GO" id="GO:0006508">
    <property type="term" value="P:proteolysis"/>
    <property type="evidence" value="ECO:0007669"/>
    <property type="project" value="UniProtKB-KW"/>
</dbReference>
<evidence type="ECO:0000256" key="3">
    <source>
        <dbReference type="SAM" id="Phobius"/>
    </source>
</evidence>
<name>A0A0K0DNM7_ANGCA</name>
<dbReference type="GO" id="GO:0004222">
    <property type="term" value="F:metalloendopeptidase activity"/>
    <property type="evidence" value="ECO:0007669"/>
    <property type="project" value="UniProtKB-UniRule"/>
</dbReference>
<keyword evidence="3" id="KW-1133">Transmembrane helix</keyword>
<dbReference type="PANTHER" id="PTHR10127">
    <property type="entry name" value="DISCOIDIN, CUB, EGF, LAMININ , AND ZINC METALLOPROTEASE DOMAIN CONTAINING"/>
    <property type="match status" value="1"/>
</dbReference>
<accession>A0A0K0DNM7</accession>
<evidence type="ECO:0000256" key="1">
    <source>
        <dbReference type="PROSITE-ProRule" id="PRU01211"/>
    </source>
</evidence>
<dbReference type="Proteomes" id="UP000035642">
    <property type="component" value="Unassembled WGS sequence"/>
</dbReference>
<keyword evidence="2" id="KW-0862">Zinc</keyword>
<dbReference type="Gene3D" id="3.40.390.10">
    <property type="entry name" value="Collagenase (Catalytic Domain)"/>
    <property type="match status" value="1"/>
</dbReference>
<dbReference type="InterPro" id="IPR024079">
    <property type="entry name" value="MetalloPept_cat_dom_sf"/>
</dbReference>
<keyword evidence="2" id="KW-0378">Hydrolase</keyword>
<evidence type="ECO:0000259" key="4">
    <source>
        <dbReference type="PROSITE" id="PS51864"/>
    </source>
</evidence>
<dbReference type="AlphaFoldDB" id="A0A0K0DNM7"/>
<keyword evidence="2" id="KW-0645">Protease</keyword>
<reference evidence="6" key="2">
    <citation type="submission" date="2017-02" db="UniProtKB">
        <authorList>
            <consortium name="WormBaseParasite"/>
        </authorList>
    </citation>
    <scope>IDENTIFICATION</scope>
</reference>
<comment type="cofactor">
    <cofactor evidence="2">
        <name>Zn(2+)</name>
        <dbReference type="ChEBI" id="CHEBI:29105"/>
    </cofactor>
    <text evidence="2">Binds 1 zinc ion per subunit.</text>
</comment>
<reference evidence="5" key="1">
    <citation type="submission" date="2012-09" db="EMBL/GenBank/DDBJ databases">
        <authorList>
            <person name="Martin A.A."/>
        </authorList>
    </citation>
    <scope>NUCLEOTIDE SEQUENCE</scope>
</reference>
<dbReference type="Pfam" id="PF01400">
    <property type="entry name" value="Astacin"/>
    <property type="match status" value="1"/>
</dbReference>
<organism evidence="5 6">
    <name type="scientific">Angiostrongylus cantonensis</name>
    <name type="common">Rat lungworm</name>
    <dbReference type="NCBI Taxonomy" id="6313"/>
    <lineage>
        <taxon>Eukaryota</taxon>
        <taxon>Metazoa</taxon>
        <taxon>Ecdysozoa</taxon>
        <taxon>Nematoda</taxon>
        <taxon>Chromadorea</taxon>
        <taxon>Rhabditida</taxon>
        <taxon>Rhabditina</taxon>
        <taxon>Rhabditomorpha</taxon>
        <taxon>Strongyloidea</taxon>
        <taxon>Metastrongylidae</taxon>
        <taxon>Angiostrongylus</taxon>
    </lineage>
</organism>
<dbReference type="SUPFAM" id="SSF55486">
    <property type="entry name" value="Metalloproteases ('zincins'), catalytic domain"/>
    <property type="match status" value="1"/>
</dbReference>
<keyword evidence="3" id="KW-0812">Transmembrane</keyword>
<evidence type="ECO:0000256" key="2">
    <source>
        <dbReference type="RuleBase" id="RU361183"/>
    </source>
</evidence>
<sequence length="126" mass="14465">MSRNLIDDFGLTYDYGSIMHYNEMSCSINKQRTMVAIDPFYQKTMGSDLISFSDIFMINKHYECDGQRNAASLRLLSVKMEDFLALETVPFVFAQVVMVALCVVSGHQAVEKSFRRQTQKKWSIAD</sequence>
<keyword evidence="3" id="KW-0472">Membrane</keyword>
<feature type="domain" description="Peptidase M12A" evidence="4">
    <location>
        <begin position="1"/>
        <end position="65"/>
    </location>
</feature>
<comment type="caution">
    <text evidence="1">Lacks conserved residue(s) required for the propagation of feature annotation.</text>
</comment>
<protein>
    <recommendedName>
        <fullName evidence="2">Metalloendopeptidase</fullName>
        <ecNumber evidence="2">3.4.24.-</ecNumber>
    </recommendedName>
</protein>
<feature type="transmembrane region" description="Helical" evidence="3">
    <location>
        <begin position="83"/>
        <end position="106"/>
    </location>
</feature>
<evidence type="ECO:0000313" key="6">
    <source>
        <dbReference type="WBParaSite" id="ACAC_0001336601-mRNA-1"/>
    </source>
</evidence>
<dbReference type="GO" id="GO:0046872">
    <property type="term" value="F:metal ion binding"/>
    <property type="evidence" value="ECO:0007669"/>
    <property type="project" value="UniProtKB-KW"/>
</dbReference>
<keyword evidence="2" id="KW-0479">Metal-binding</keyword>
<dbReference type="PROSITE" id="PS51864">
    <property type="entry name" value="ASTACIN"/>
    <property type="match status" value="1"/>
</dbReference>
<keyword evidence="5" id="KW-1185">Reference proteome</keyword>